<dbReference type="Proteomes" id="UP000001307">
    <property type="component" value="Unassembled WGS sequence"/>
</dbReference>
<dbReference type="OrthoDB" id="10336476at2759"/>
<dbReference type="InParanoid" id="E4WST2"/>
<keyword evidence="1" id="KW-0472">Membrane</keyword>
<protein>
    <submittedName>
        <fullName evidence="2">Uncharacterized protein</fullName>
    </submittedName>
</protein>
<feature type="transmembrane region" description="Helical" evidence="1">
    <location>
        <begin position="146"/>
        <end position="171"/>
    </location>
</feature>
<sequence length="292" mass="32704">MVNLLSNKSLRCLTILLSIFGIGACVSHCFVFIILFSRIETFAQLWKMEIASGEVQSQLPLSILGQGLWCGGMALCTACVTFSYISARIQNNFDRFCFRGERFATNNVVFLMILTFLISLFGTLTDGYGLLTLIKSSWFTSFGDTALFTMLLIEVFCILVINIVTFICISFTSKDDFLIIQARKNAHMYDHLPRLQAGDATSTSSTGSSRYARSNRDHVQIQYVPVSKKMTSAWGHFNSASDLYHVKALSYDSHFVDRTTSGYSSSISIESEMDKVGCNEYYLPKAPVVRLQ</sequence>
<gene>
    <name evidence="2" type="ORF">GSOID_T00005969001</name>
</gene>
<keyword evidence="1" id="KW-0812">Transmembrane</keyword>
<feature type="transmembrane region" description="Helical" evidence="1">
    <location>
        <begin position="66"/>
        <end position="87"/>
    </location>
</feature>
<name>E4WST2_OIKDI</name>
<keyword evidence="3" id="KW-1185">Reference proteome</keyword>
<evidence type="ECO:0000313" key="2">
    <source>
        <dbReference type="EMBL" id="CBY06897.1"/>
    </source>
</evidence>
<feature type="transmembrane region" description="Helical" evidence="1">
    <location>
        <begin position="108"/>
        <end position="134"/>
    </location>
</feature>
<keyword evidence="1" id="KW-1133">Transmembrane helix</keyword>
<feature type="transmembrane region" description="Helical" evidence="1">
    <location>
        <begin position="12"/>
        <end position="36"/>
    </location>
</feature>
<dbReference type="AlphaFoldDB" id="E4WST2"/>
<evidence type="ECO:0000256" key="1">
    <source>
        <dbReference type="SAM" id="Phobius"/>
    </source>
</evidence>
<evidence type="ECO:0000313" key="3">
    <source>
        <dbReference type="Proteomes" id="UP000001307"/>
    </source>
</evidence>
<dbReference type="EMBL" id="FN653016">
    <property type="protein sequence ID" value="CBY06897.1"/>
    <property type="molecule type" value="Genomic_DNA"/>
</dbReference>
<accession>E4WST2</accession>
<organism evidence="2">
    <name type="scientific">Oikopleura dioica</name>
    <name type="common">Tunicate</name>
    <dbReference type="NCBI Taxonomy" id="34765"/>
    <lineage>
        <taxon>Eukaryota</taxon>
        <taxon>Metazoa</taxon>
        <taxon>Chordata</taxon>
        <taxon>Tunicata</taxon>
        <taxon>Appendicularia</taxon>
        <taxon>Copelata</taxon>
        <taxon>Oikopleuridae</taxon>
        <taxon>Oikopleura</taxon>
    </lineage>
</organism>
<proteinExistence type="predicted"/>
<reference evidence="2" key="1">
    <citation type="journal article" date="2010" name="Science">
        <title>Plasticity of animal genome architecture unmasked by rapid evolution of a pelagic tunicate.</title>
        <authorList>
            <person name="Denoeud F."/>
            <person name="Henriet S."/>
            <person name="Mungpakdee S."/>
            <person name="Aury J.M."/>
            <person name="Da Silva C."/>
            <person name="Brinkmann H."/>
            <person name="Mikhaleva J."/>
            <person name="Olsen L.C."/>
            <person name="Jubin C."/>
            <person name="Canestro C."/>
            <person name="Bouquet J.M."/>
            <person name="Danks G."/>
            <person name="Poulain J."/>
            <person name="Campsteijn C."/>
            <person name="Adamski M."/>
            <person name="Cross I."/>
            <person name="Yadetie F."/>
            <person name="Muffato M."/>
            <person name="Louis A."/>
            <person name="Butcher S."/>
            <person name="Tsagkogeorga G."/>
            <person name="Konrad A."/>
            <person name="Singh S."/>
            <person name="Jensen M.F."/>
            <person name="Cong E.H."/>
            <person name="Eikeseth-Otteraa H."/>
            <person name="Noel B."/>
            <person name="Anthouard V."/>
            <person name="Porcel B.M."/>
            <person name="Kachouri-Lafond R."/>
            <person name="Nishino A."/>
            <person name="Ugolini M."/>
            <person name="Chourrout P."/>
            <person name="Nishida H."/>
            <person name="Aasland R."/>
            <person name="Huzurbazar S."/>
            <person name="Westhof E."/>
            <person name="Delsuc F."/>
            <person name="Lehrach H."/>
            <person name="Reinhardt R."/>
            <person name="Weissenbach J."/>
            <person name="Roy S.W."/>
            <person name="Artiguenave F."/>
            <person name="Postlethwait J.H."/>
            <person name="Manak J.R."/>
            <person name="Thompson E.M."/>
            <person name="Jaillon O."/>
            <person name="Du Pasquier L."/>
            <person name="Boudinot P."/>
            <person name="Liberles D.A."/>
            <person name="Volff J.N."/>
            <person name="Philippe H."/>
            <person name="Lenhard B."/>
            <person name="Roest Crollius H."/>
            <person name="Wincker P."/>
            <person name="Chourrout D."/>
        </authorList>
    </citation>
    <scope>NUCLEOTIDE SEQUENCE [LARGE SCALE GENOMIC DNA]</scope>
</reference>